<protein>
    <submittedName>
        <fullName evidence="3">Fasciclin domain-containing protein</fullName>
    </submittedName>
</protein>
<dbReference type="PROSITE" id="PS51257">
    <property type="entry name" value="PROKAR_LIPOPROTEIN"/>
    <property type="match status" value="1"/>
</dbReference>
<proteinExistence type="predicted"/>
<dbReference type="Proteomes" id="UP000626026">
    <property type="component" value="Unassembled WGS sequence"/>
</dbReference>
<dbReference type="InterPro" id="IPR036378">
    <property type="entry name" value="FAS1_dom_sf"/>
</dbReference>
<keyword evidence="1" id="KW-0732">Signal</keyword>
<name>A0ABR7RI65_9PROT</name>
<evidence type="ECO:0000313" key="3">
    <source>
        <dbReference type="EMBL" id="MBC9205857.1"/>
    </source>
</evidence>
<evidence type="ECO:0000256" key="1">
    <source>
        <dbReference type="SAM" id="SignalP"/>
    </source>
</evidence>
<keyword evidence="4" id="KW-1185">Reference proteome</keyword>
<evidence type="ECO:0000259" key="2">
    <source>
        <dbReference type="PROSITE" id="PS50213"/>
    </source>
</evidence>
<dbReference type="RefSeq" id="WP_187783019.1">
    <property type="nucleotide sequence ID" value="NZ_JACTVA010000003.1"/>
</dbReference>
<dbReference type="SMART" id="SM00554">
    <property type="entry name" value="FAS1"/>
    <property type="match status" value="1"/>
</dbReference>
<evidence type="ECO:0000313" key="4">
    <source>
        <dbReference type="Proteomes" id="UP000626026"/>
    </source>
</evidence>
<feature type="domain" description="FAS1" evidence="2">
    <location>
        <begin position="37"/>
        <end position="188"/>
    </location>
</feature>
<comment type="caution">
    <text evidence="3">The sequence shown here is derived from an EMBL/GenBank/DDBJ whole genome shotgun (WGS) entry which is preliminary data.</text>
</comment>
<dbReference type="PROSITE" id="PS50213">
    <property type="entry name" value="FAS1"/>
    <property type="match status" value="1"/>
</dbReference>
<feature type="chain" id="PRO_5047209580" evidence="1">
    <location>
        <begin position="20"/>
        <end position="192"/>
    </location>
</feature>
<dbReference type="Pfam" id="PF02469">
    <property type="entry name" value="Fasciclin"/>
    <property type="match status" value="1"/>
</dbReference>
<dbReference type="InterPro" id="IPR000782">
    <property type="entry name" value="FAS1_domain"/>
</dbReference>
<dbReference type="EMBL" id="JACTVA010000003">
    <property type="protein sequence ID" value="MBC9205857.1"/>
    <property type="molecule type" value="Genomic_DNA"/>
</dbReference>
<feature type="signal peptide" evidence="1">
    <location>
        <begin position="1"/>
        <end position="19"/>
    </location>
</feature>
<organism evidence="3 4">
    <name type="scientific">Teichococcus aerophilus</name>
    <dbReference type="NCBI Taxonomy" id="1224513"/>
    <lineage>
        <taxon>Bacteria</taxon>
        <taxon>Pseudomonadati</taxon>
        <taxon>Pseudomonadota</taxon>
        <taxon>Alphaproteobacteria</taxon>
        <taxon>Acetobacterales</taxon>
        <taxon>Roseomonadaceae</taxon>
        <taxon>Roseomonas</taxon>
    </lineage>
</organism>
<dbReference type="Gene3D" id="2.30.180.10">
    <property type="entry name" value="FAS1 domain"/>
    <property type="match status" value="1"/>
</dbReference>
<sequence length="192" mass="19939">MISRRSMMLAGGALPLLLAACDTIVPRASGPLPEDGTIDVMSLLSARPDTKIFTDALKRSGLAERITLANGPATLFVPNDTTIEALPPASRAILTDPKADQAKLREAVGSLIASGQLRLESIAVRNGQINTWAPGHQLRVTGAPAPTAKIQRAVLANGRTTVTGPVAGFARADILGNNGVIHILDTALLPTS</sequence>
<reference evidence="3 4" key="1">
    <citation type="journal article" date="2013" name="Int. J. Syst. Evol. Microbiol.">
        <title>Roseomonas aerophila sp. nov., isolated from air.</title>
        <authorList>
            <person name="Kim S.J."/>
            <person name="Weon H.Y."/>
            <person name="Ahn J.H."/>
            <person name="Hong S.B."/>
            <person name="Seok S.J."/>
            <person name="Whang K.S."/>
            <person name="Kwon S.W."/>
        </authorList>
    </citation>
    <scope>NUCLEOTIDE SEQUENCE [LARGE SCALE GENOMIC DNA]</scope>
    <source>
        <strain evidence="3 4">NBRC 108923</strain>
    </source>
</reference>
<gene>
    <name evidence="3" type="ORF">IBL26_03340</name>
</gene>
<dbReference type="SUPFAM" id="SSF82153">
    <property type="entry name" value="FAS1 domain"/>
    <property type="match status" value="1"/>
</dbReference>
<accession>A0ABR7RI65</accession>